<comment type="caution">
    <text evidence="2">The sequence shown here is derived from an EMBL/GenBank/DDBJ whole genome shotgun (WGS) entry which is preliminary data.</text>
</comment>
<dbReference type="EMBL" id="CAJHZY010000003">
    <property type="protein sequence ID" value="CAD7766639.1"/>
    <property type="molecule type" value="Genomic_DNA"/>
</dbReference>
<evidence type="ECO:0000313" key="3">
    <source>
        <dbReference type="Proteomes" id="UP000614580"/>
    </source>
</evidence>
<gene>
    <name evidence="2" type="ORF">DNFNHJIP_00037</name>
</gene>
<evidence type="ECO:0000313" key="2">
    <source>
        <dbReference type="EMBL" id="CAD7766639.1"/>
    </source>
</evidence>
<dbReference type="AlphaFoldDB" id="A0A812A107"/>
<dbReference type="CDD" id="cd05403">
    <property type="entry name" value="NT_KNTase_like"/>
    <property type="match status" value="1"/>
</dbReference>
<protein>
    <recommendedName>
        <fullName evidence="1">Polymerase beta nucleotidyltransferase domain-containing protein</fullName>
    </recommendedName>
</protein>
<sequence length="113" mass="13059">MTFEKLKQKWIKDKKRRRAAASEMKNRLLTRGEPIFKKYGINKVVIFGSVADGRCGLTSDIDILVQPLSGEKYWEFRREIEDAVNSTIDLYTIGDDPVFVKKILSRGETVYEV</sequence>
<dbReference type="Gene3D" id="3.30.460.10">
    <property type="entry name" value="Beta Polymerase, domain 2"/>
    <property type="match status" value="1"/>
</dbReference>
<accession>A0A812A107</accession>
<dbReference type="Proteomes" id="UP000614580">
    <property type="component" value="Unassembled WGS sequence"/>
</dbReference>
<reference evidence="2" key="1">
    <citation type="submission" date="2020-12" db="EMBL/GenBank/DDBJ databases">
        <authorList>
            <person name="Hahn C.J."/>
            <person name="Laso-Perez R."/>
            <person name="Vulcano F."/>
            <person name="Vaziourakis K.-M."/>
            <person name="Stokke R."/>
            <person name="Steen I.H."/>
            <person name="Teske A."/>
            <person name="Boetius A."/>
            <person name="Liebeke M."/>
            <person name="Amann R."/>
            <person name="Knittel K."/>
        </authorList>
    </citation>
    <scope>NUCLEOTIDE SEQUENCE</scope>
    <source>
        <strain evidence="2">Gfbio:c6db26ca-90af-429b-aeed-0e3e8aed0b5e:GoM-Arc1_AMV-AAA_792_C10</strain>
    </source>
</reference>
<dbReference type="InterPro" id="IPR043519">
    <property type="entry name" value="NT_sf"/>
</dbReference>
<organism evidence="2 3">
    <name type="scientific">Candidatus Argoarchaeum ethanivorans</name>
    <dbReference type="NCBI Taxonomy" id="2608793"/>
    <lineage>
        <taxon>Archaea</taxon>
        <taxon>Methanobacteriati</taxon>
        <taxon>Methanobacteriota</taxon>
        <taxon>Stenosarchaea group</taxon>
        <taxon>Methanomicrobia</taxon>
        <taxon>Methanosarcinales</taxon>
        <taxon>Methanosarcinales incertae sedis</taxon>
        <taxon>GOM Arc I cluster</taxon>
        <taxon>Candidatus Argoarchaeum</taxon>
    </lineage>
</organism>
<proteinExistence type="predicted"/>
<dbReference type="SUPFAM" id="SSF81301">
    <property type="entry name" value="Nucleotidyltransferase"/>
    <property type="match status" value="1"/>
</dbReference>
<evidence type="ECO:0000259" key="1">
    <source>
        <dbReference type="Pfam" id="PF18765"/>
    </source>
</evidence>
<name>A0A812A107_9EURY</name>
<feature type="domain" description="Polymerase beta nucleotidyltransferase" evidence="1">
    <location>
        <begin position="34"/>
        <end position="112"/>
    </location>
</feature>
<dbReference type="Pfam" id="PF18765">
    <property type="entry name" value="Polbeta"/>
    <property type="match status" value="1"/>
</dbReference>
<dbReference type="InterPro" id="IPR041633">
    <property type="entry name" value="Polbeta"/>
</dbReference>